<keyword evidence="1" id="KW-0614">Plasmid</keyword>
<protein>
    <submittedName>
        <fullName evidence="1">Uncharacterized protein</fullName>
    </submittedName>
</protein>
<accession>A0ABS9T6Y8</accession>
<dbReference type="Proteomes" id="UP001299970">
    <property type="component" value="Unassembled WGS sequence"/>
</dbReference>
<sequence length="56" mass="6367">MDEGISCNGNGNGDETQRLRLARILRDPTGYYADARKEAHAHARRFLAARLRARRV</sequence>
<comment type="caution">
    <text evidence="1">The sequence shown here is derived from an EMBL/GenBank/DDBJ whole genome shotgun (WGS) entry which is preliminary data.</text>
</comment>
<geneLocation type="plasmid" evidence="1">
    <name>unnamed</name>
</geneLocation>
<organism evidence="1 2">
    <name type="scientific">Pseudonocardia alaniniphila</name>
    <dbReference type="NCBI Taxonomy" id="75291"/>
    <lineage>
        <taxon>Bacteria</taxon>
        <taxon>Bacillati</taxon>
        <taxon>Actinomycetota</taxon>
        <taxon>Actinomycetes</taxon>
        <taxon>Pseudonocardiales</taxon>
        <taxon>Pseudonocardiaceae</taxon>
        <taxon>Pseudonocardia</taxon>
    </lineage>
</organism>
<dbReference type="RefSeq" id="WP_241034492.1">
    <property type="nucleotide sequence ID" value="NZ_BAAAJF010000034.1"/>
</dbReference>
<evidence type="ECO:0000313" key="1">
    <source>
        <dbReference type="EMBL" id="MCH6164289.1"/>
    </source>
</evidence>
<gene>
    <name evidence="1" type="ORF">MMF94_01235</name>
</gene>
<dbReference type="EMBL" id="JAKXMK010000002">
    <property type="protein sequence ID" value="MCH6164289.1"/>
    <property type="molecule type" value="Genomic_DNA"/>
</dbReference>
<proteinExistence type="predicted"/>
<evidence type="ECO:0000313" key="2">
    <source>
        <dbReference type="Proteomes" id="UP001299970"/>
    </source>
</evidence>
<keyword evidence="2" id="KW-1185">Reference proteome</keyword>
<reference evidence="1 2" key="1">
    <citation type="submission" date="2022-03" db="EMBL/GenBank/DDBJ databases">
        <title>Pseudonocardia alaer sp. nov., a novel actinomycete isolated from reed forest soil.</title>
        <authorList>
            <person name="Wang L."/>
        </authorList>
    </citation>
    <scope>NUCLEOTIDE SEQUENCE [LARGE SCALE GENOMIC DNA]</scope>
    <source>
        <strain evidence="1 2">Y-16303</strain>
        <plasmid evidence="1">unnamed</plasmid>
    </source>
</reference>
<name>A0ABS9T6Y8_9PSEU</name>